<dbReference type="EMBL" id="BMMX01000002">
    <property type="protein sequence ID" value="GGK79264.1"/>
    <property type="molecule type" value="Genomic_DNA"/>
</dbReference>
<evidence type="ECO:0000256" key="1">
    <source>
        <dbReference type="SAM" id="MobiDB-lite"/>
    </source>
</evidence>
<dbReference type="Proteomes" id="UP000656042">
    <property type="component" value="Unassembled WGS sequence"/>
</dbReference>
<keyword evidence="3" id="KW-1185">Reference proteome</keyword>
<name>A0A8J3BY72_9ACTN</name>
<reference evidence="2" key="1">
    <citation type="journal article" date="2014" name="Int. J. Syst. Evol. Microbiol.">
        <title>Complete genome sequence of Corynebacterium casei LMG S-19264T (=DSM 44701T), isolated from a smear-ripened cheese.</title>
        <authorList>
            <consortium name="US DOE Joint Genome Institute (JGI-PGF)"/>
            <person name="Walter F."/>
            <person name="Albersmeier A."/>
            <person name="Kalinowski J."/>
            <person name="Ruckert C."/>
        </authorList>
    </citation>
    <scope>NUCLEOTIDE SEQUENCE</scope>
    <source>
        <strain evidence="2">CGMCC 4.7299</strain>
    </source>
</reference>
<dbReference type="AlphaFoldDB" id="A0A8J3BY72"/>
<feature type="compositionally biased region" description="Low complexity" evidence="1">
    <location>
        <begin position="78"/>
        <end position="92"/>
    </location>
</feature>
<proteinExistence type="predicted"/>
<evidence type="ECO:0000313" key="2">
    <source>
        <dbReference type="EMBL" id="GGK79264.1"/>
    </source>
</evidence>
<organism evidence="2 3">
    <name type="scientific">Mangrovihabitans endophyticus</name>
    <dbReference type="NCBI Taxonomy" id="1751298"/>
    <lineage>
        <taxon>Bacteria</taxon>
        <taxon>Bacillati</taxon>
        <taxon>Actinomycetota</taxon>
        <taxon>Actinomycetes</taxon>
        <taxon>Micromonosporales</taxon>
        <taxon>Micromonosporaceae</taxon>
        <taxon>Mangrovihabitans</taxon>
    </lineage>
</organism>
<comment type="caution">
    <text evidence="2">The sequence shown here is derived from an EMBL/GenBank/DDBJ whole genome shotgun (WGS) entry which is preliminary data.</text>
</comment>
<feature type="region of interest" description="Disordered" evidence="1">
    <location>
        <begin position="27"/>
        <end position="102"/>
    </location>
</feature>
<sequence length="170" mass="17586">MAAGAGRQGEARRLAAEVESFIRAAADTKGRDGDLLAGHHVDTETPGNTPAHCCTTTASTPKYASPAAPSHQSMGCFPAANPAGPSAPSNSPKRLRDLGRSPAQSRSTALFHLGTELSAAILACMLGIHISVVAAWQRASAGDWTNHAAEVTSREPYSSTSTMNEGAPHR</sequence>
<protein>
    <submittedName>
        <fullName evidence="2">Uncharacterized protein</fullName>
    </submittedName>
</protein>
<gene>
    <name evidence="2" type="ORF">GCM10012284_11610</name>
</gene>
<accession>A0A8J3BY72</accession>
<evidence type="ECO:0000313" key="3">
    <source>
        <dbReference type="Proteomes" id="UP000656042"/>
    </source>
</evidence>
<reference evidence="2" key="2">
    <citation type="submission" date="2020-09" db="EMBL/GenBank/DDBJ databases">
        <authorList>
            <person name="Sun Q."/>
            <person name="Zhou Y."/>
        </authorList>
    </citation>
    <scope>NUCLEOTIDE SEQUENCE</scope>
    <source>
        <strain evidence="2">CGMCC 4.7299</strain>
    </source>
</reference>
<feature type="compositionally biased region" description="Basic and acidic residues" evidence="1">
    <location>
        <begin position="27"/>
        <end position="43"/>
    </location>
</feature>